<evidence type="ECO:0000259" key="8">
    <source>
        <dbReference type="PROSITE" id="PS50011"/>
    </source>
</evidence>
<comment type="caution">
    <text evidence="9">The sequence shown here is derived from an EMBL/GenBank/DDBJ whole genome shotgun (WGS) entry which is preliminary data.</text>
</comment>
<dbReference type="SUPFAM" id="SSF49879">
    <property type="entry name" value="SMAD/FHA domain"/>
    <property type="match status" value="1"/>
</dbReference>
<dbReference type="InterPro" id="IPR000719">
    <property type="entry name" value="Prot_kinase_dom"/>
</dbReference>
<dbReference type="CDD" id="cd14014">
    <property type="entry name" value="STKc_PknB_like"/>
    <property type="match status" value="1"/>
</dbReference>
<feature type="region of interest" description="Disordered" evidence="6">
    <location>
        <begin position="421"/>
        <end position="508"/>
    </location>
</feature>
<keyword evidence="10" id="KW-1185">Reference proteome</keyword>
<feature type="domain" description="Protein kinase" evidence="8">
    <location>
        <begin position="13"/>
        <end position="277"/>
    </location>
</feature>
<dbReference type="Proteomes" id="UP000287352">
    <property type="component" value="Unassembled WGS sequence"/>
</dbReference>
<dbReference type="SMART" id="SM00220">
    <property type="entry name" value="S_TKc"/>
    <property type="match status" value="1"/>
</dbReference>
<dbReference type="CDD" id="cd00060">
    <property type="entry name" value="FHA"/>
    <property type="match status" value="1"/>
</dbReference>
<dbReference type="Pfam" id="PF00498">
    <property type="entry name" value="FHA"/>
    <property type="match status" value="1"/>
</dbReference>
<feature type="compositionally biased region" description="Polar residues" evidence="6">
    <location>
        <begin position="300"/>
        <end position="313"/>
    </location>
</feature>
<dbReference type="Gene3D" id="3.30.200.20">
    <property type="entry name" value="Phosphorylase Kinase, domain 1"/>
    <property type="match status" value="1"/>
</dbReference>
<dbReference type="Gene3D" id="1.10.510.10">
    <property type="entry name" value="Transferase(Phosphotransferase) domain 1"/>
    <property type="match status" value="1"/>
</dbReference>
<dbReference type="EMBL" id="BIFR01000001">
    <property type="protein sequence ID" value="GCE13019.1"/>
    <property type="molecule type" value="Genomic_DNA"/>
</dbReference>
<keyword evidence="3" id="KW-0547">Nucleotide-binding</keyword>
<evidence type="ECO:0000256" key="3">
    <source>
        <dbReference type="ARBA" id="ARBA00022741"/>
    </source>
</evidence>
<evidence type="ECO:0000256" key="4">
    <source>
        <dbReference type="ARBA" id="ARBA00022777"/>
    </source>
</evidence>
<dbReference type="RefSeq" id="WP_126580586.1">
    <property type="nucleotide sequence ID" value="NZ_BIFR01000001.1"/>
</dbReference>
<feature type="compositionally biased region" description="Basic and acidic residues" evidence="6">
    <location>
        <begin position="349"/>
        <end position="360"/>
    </location>
</feature>
<dbReference type="Gene3D" id="2.60.200.20">
    <property type="match status" value="1"/>
</dbReference>
<accession>A0A402A1U4</accession>
<evidence type="ECO:0000256" key="5">
    <source>
        <dbReference type="ARBA" id="ARBA00022840"/>
    </source>
</evidence>
<dbReference type="GO" id="GO:0004674">
    <property type="term" value="F:protein serine/threonine kinase activity"/>
    <property type="evidence" value="ECO:0007669"/>
    <property type="project" value="UniProtKB-EC"/>
</dbReference>
<dbReference type="PANTHER" id="PTHR43289:SF6">
    <property type="entry name" value="SERINE_THREONINE-PROTEIN KINASE NEKL-3"/>
    <property type="match status" value="1"/>
</dbReference>
<feature type="region of interest" description="Disordered" evidence="6">
    <location>
        <begin position="285"/>
        <end position="364"/>
    </location>
</feature>
<dbReference type="InterPro" id="IPR011009">
    <property type="entry name" value="Kinase-like_dom_sf"/>
</dbReference>
<name>A0A402A1U4_9CHLR</name>
<evidence type="ECO:0000259" key="7">
    <source>
        <dbReference type="PROSITE" id="PS50006"/>
    </source>
</evidence>
<dbReference type="PROSITE" id="PS50011">
    <property type="entry name" value="PROTEIN_KINASE_DOM"/>
    <property type="match status" value="1"/>
</dbReference>
<proteinExistence type="predicted"/>
<feature type="compositionally biased region" description="Pro residues" evidence="6">
    <location>
        <begin position="471"/>
        <end position="496"/>
    </location>
</feature>
<keyword evidence="2" id="KW-0808">Transferase</keyword>
<dbReference type="SMART" id="SM00240">
    <property type="entry name" value="FHA"/>
    <property type="match status" value="1"/>
</dbReference>
<organism evidence="9 10">
    <name type="scientific">Tengunoibacter tsumagoiensis</name>
    <dbReference type="NCBI Taxonomy" id="2014871"/>
    <lineage>
        <taxon>Bacteria</taxon>
        <taxon>Bacillati</taxon>
        <taxon>Chloroflexota</taxon>
        <taxon>Ktedonobacteria</taxon>
        <taxon>Ktedonobacterales</taxon>
        <taxon>Dictyobacteraceae</taxon>
        <taxon>Tengunoibacter</taxon>
    </lineage>
</organism>
<keyword evidence="4" id="KW-0418">Kinase</keyword>
<dbReference type="Pfam" id="PF00069">
    <property type="entry name" value="Pkinase"/>
    <property type="match status" value="1"/>
</dbReference>
<reference evidence="10" key="1">
    <citation type="submission" date="2018-12" db="EMBL/GenBank/DDBJ databases">
        <title>Tengunoibacter tsumagoiensis gen. nov., sp. nov., Dictyobacter kobayashii sp. nov., D. alpinus sp. nov., and D. joshuensis sp. nov. and description of Dictyobacteraceae fam. nov. within the order Ktedonobacterales isolated from Tengu-no-mugimeshi.</title>
        <authorList>
            <person name="Wang C.M."/>
            <person name="Zheng Y."/>
            <person name="Sakai Y."/>
            <person name="Toyoda A."/>
            <person name="Minakuchi Y."/>
            <person name="Abe K."/>
            <person name="Yokota A."/>
            <person name="Yabe S."/>
        </authorList>
    </citation>
    <scope>NUCLEOTIDE SEQUENCE [LARGE SCALE GENOMIC DNA]</scope>
    <source>
        <strain evidence="10">Uno3</strain>
    </source>
</reference>
<evidence type="ECO:0000313" key="10">
    <source>
        <dbReference type="Proteomes" id="UP000287352"/>
    </source>
</evidence>
<evidence type="ECO:0000256" key="2">
    <source>
        <dbReference type="ARBA" id="ARBA00022679"/>
    </source>
</evidence>
<keyword evidence="5" id="KW-0067">ATP-binding</keyword>
<dbReference type="EC" id="2.7.11.1" evidence="1"/>
<dbReference type="PROSITE" id="PS50006">
    <property type="entry name" value="FHA_DOMAIN"/>
    <property type="match status" value="1"/>
</dbReference>
<dbReference type="PANTHER" id="PTHR43289">
    <property type="entry name" value="MITOGEN-ACTIVATED PROTEIN KINASE KINASE KINASE 20-RELATED"/>
    <property type="match status" value="1"/>
</dbReference>
<dbReference type="GO" id="GO:0005524">
    <property type="term" value="F:ATP binding"/>
    <property type="evidence" value="ECO:0007669"/>
    <property type="project" value="UniProtKB-KW"/>
</dbReference>
<dbReference type="InterPro" id="IPR008984">
    <property type="entry name" value="SMAD_FHA_dom_sf"/>
</dbReference>
<evidence type="ECO:0000313" key="9">
    <source>
        <dbReference type="EMBL" id="GCE13019.1"/>
    </source>
</evidence>
<gene>
    <name evidence="9" type="ORF">KTT_28780</name>
</gene>
<feature type="domain" description="FHA" evidence="7">
    <location>
        <begin position="548"/>
        <end position="597"/>
    </location>
</feature>
<dbReference type="AlphaFoldDB" id="A0A402A1U4"/>
<protein>
    <recommendedName>
        <fullName evidence="1">non-specific serine/threonine protein kinase</fullName>
        <ecNumber evidence="1">2.7.11.1</ecNumber>
    </recommendedName>
</protein>
<dbReference type="OrthoDB" id="9814968at2"/>
<dbReference type="InterPro" id="IPR000253">
    <property type="entry name" value="FHA_dom"/>
</dbReference>
<evidence type="ECO:0000256" key="1">
    <source>
        <dbReference type="ARBA" id="ARBA00012513"/>
    </source>
</evidence>
<sequence>MSSLKEGQKFERYQVLHELGRSISGITYKADDTLLQRKVVLKLLNPQATSSDAARRQFFRDMQRISTISHPMLTATLDYGDSDGQLYVVRRAVDYGSLLGTEGRLWFQTPFDLRSTFTYGFQLAQVLGHAHRYGQIHGSLTLSNLLITHDLTYEAAPYRSPFLLADPGIAHIVRSHQKQSGLQLPFTASPEQLQGRATAASDQYALAALLYFWLAGRPPFLGSPAEIAHLKLTQSIPTLGTYQPEFTLEQEGILRRALSVYPEERYPTILAFAETLLATLANRPARTPATRSPEIVDQPITISEKTPDSSIPDSSIEERKQDEPDTEDLPGIVMPDENTLPVPTNDPDVPTHEGSKQKQTDEDDVIISVSAIQEDETMPNEQALEEAFIQKEETETLLQQVAKQQSRLDHLLNSLLHPETAHNDQQEPVQPEPTPQVEPDVPQPDPHPEPIPAPLPDPIPAPEEPTEPEPATEPLPTEPPTIPPAPDIPQPLPDPITPTFLLQEGPTTDEVERVSLYEARQSAQHASLVIRSSQRNEALTVPLVQAETTLGRAGSSDILLEGELVSRHHALIRHEGELFLIYDLRSTHGVTVNEEKLPTEIGYPLEDGDKIDIGEYNITFHLEEDPLQAAPLSSLISTEVS</sequence>
<evidence type="ECO:0000256" key="6">
    <source>
        <dbReference type="SAM" id="MobiDB-lite"/>
    </source>
</evidence>
<dbReference type="SUPFAM" id="SSF56112">
    <property type="entry name" value="Protein kinase-like (PK-like)"/>
    <property type="match status" value="1"/>
</dbReference>
<feature type="compositionally biased region" description="Pro residues" evidence="6">
    <location>
        <begin position="430"/>
        <end position="463"/>
    </location>
</feature>